<dbReference type="Gene3D" id="2.60.40.2180">
    <property type="match status" value="1"/>
</dbReference>
<feature type="domain" description="Esterase Ig-like N-terminal" evidence="9">
    <location>
        <begin position="66"/>
        <end position="192"/>
    </location>
</feature>
<reference evidence="10 11" key="1">
    <citation type="journal article" date="2015" name="Appl. Microbiol. Biotechnol.">
        <title>The consequence of an additional NADH dehydrogenase paralog on the growth of Gluconobacter oxydans DSM3504.</title>
        <authorList>
            <person name="Kostner D."/>
            <person name="Luchterhand B."/>
            <person name="Junker A."/>
            <person name="Volland S."/>
            <person name="Daniel R."/>
            <person name="Buchs J."/>
            <person name="Liebl W."/>
            <person name="Ehrenreich A."/>
        </authorList>
    </citation>
    <scope>NUCLEOTIDE SEQUENCE [LARGE SCALE GENOMIC DNA]</scope>
    <source>
        <strain evidence="10">DSM 3504</strain>
    </source>
</reference>
<dbReference type="SUPFAM" id="SSF53474">
    <property type="entry name" value="alpha/beta-Hydrolases"/>
    <property type="match status" value="1"/>
</dbReference>
<evidence type="ECO:0000256" key="2">
    <source>
        <dbReference type="ARBA" id="ARBA00005874"/>
    </source>
</evidence>
<evidence type="ECO:0000256" key="1">
    <source>
        <dbReference type="ARBA" id="ARBA00000697"/>
    </source>
</evidence>
<dbReference type="HOGENOM" id="CLU_558904_0_0_5"/>
<dbReference type="GO" id="GO:0004144">
    <property type="term" value="F:diacylglycerol O-acyltransferase activity"/>
    <property type="evidence" value="ECO:0007669"/>
    <property type="project" value="UniProtKB-EC"/>
</dbReference>
<evidence type="ECO:0000313" key="10">
    <source>
        <dbReference type="EMBL" id="AHK72230.1"/>
    </source>
</evidence>
<dbReference type="Gene3D" id="3.40.50.1820">
    <property type="entry name" value="alpha/beta hydrolase"/>
    <property type="match status" value="1"/>
</dbReference>
<evidence type="ECO:0000256" key="3">
    <source>
        <dbReference type="ARBA" id="ARBA00012820"/>
    </source>
</evidence>
<protein>
    <recommendedName>
        <fullName evidence="6">Acyl-CoA:diacylglycerol acyltransferase</fullName>
        <ecNumber evidence="3">2.3.1.122</ecNumber>
        <ecNumber evidence="4">2.3.1.20</ecNumber>
    </recommendedName>
</protein>
<evidence type="ECO:0000256" key="4">
    <source>
        <dbReference type="ARBA" id="ARBA00013244"/>
    </source>
</evidence>
<dbReference type="EC" id="2.3.1.20" evidence="4"/>
<dbReference type="PANTHER" id="PTHR43037">
    <property type="entry name" value="UNNAMED PRODUCT-RELATED"/>
    <property type="match status" value="1"/>
</dbReference>
<evidence type="ECO:0000256" key="6">
    <source>
        <dbReference type="ARBA" id="ARBA00032572"/>
    </source>
</evidence>
<accession>A0A067Z853</accession>
<proteinExistence type="inferred from homology"/>
<dbReference type="EC" id="2.3.1.122" evidence="3"/>
<comment type="similarity">
    <text evidence="2">Belongs to the mycobacterial A85 antigen family.</text>
</comment>
<gene>
    <name evidence="10" type="ORF">GLS_c23600</name>
</gene>
<name>A0A067Z853_GLUOY</name>
<feature type="chain" id="PRO_5001648895" description="Acyl-CoA:diacylglycerol acyltransferase" evidence="8">
    <location>
        <begin position="33"/>
        <end position="495"/>
    </location>
</feature>
<dbReference type="InterPro" id="IPR029058">
    <property type="entry name" value="AB_hydrolase_fold"/>
</dbReference>
<feature type="signal peptide" evidence="8">
    <location>
        <begin position="1"/>
        <end position="32"/>
    </location>
</feature>
<dbReference type="InterPro" id="IPR000801">
    <property type="entry name" value="Esterase-like"/>
</dbReference>
<dbReference type="Proteomes" id="UP000031656">
    <property type="component" value="Chromosome"/>
</dbReference>
<dbReference type="Pfam" id="PF18435">
    <property type="entry name" value="EstA_Ig_like"/>
    <property type="match status" value="1"/>
</dbReference>
<evidence type="ECO:0000256" key="7">
    <source>
        <dbReference type="ARBA" id="ARBA00048109"/>
    </source>
</evidence>
<comment type="catalytic activity">
    <reaction evidence="7">
        <text>an acyl-CoA + a 1,2-diacyl-sn-glycerol = a triacyl-sn-glycerol + CoA</text>
        <dbReference type="Rhea" id="RHEA:10868"/>
        <dbReference type="ChEBI" id="CHEBI:17815"/>
        <dbReference type="ChEBI" id="CHEBI:57287"/>
        <dbReference type="ChEBI" id="CHEBI:58342"/>
        <dbReference type="ChEBI" id="CHEBI:64615"/>
        <dbReference type="EC" id="2.3.1.20"/>
    </reaction>
</comment>
<dbReference type="Pfam" id="PF00756">
    <property type="entry name" value="Esterase"/>
    <property type="match status" value="1"/>
</dbReference>
<sequence>MTAVSRRKFVTAGAALASTASTIGLGASRAHAAGGGHGFMAASSAGPDGFDGPGPHRKKTPGLQGICALCEVTGGGEKVYGIAAEYDVAIDPASLTTDTYAAAVFPAAKGFFAGMPQEPDKNDTSAVARPRPVSAIYTNSEAALRPDGKSVEGRFVITEFHHDPDLSLPTTDSDRVSLVQKHGVRTVGGVTYAASQTVWSNSGRHGNNVAIRGVDAWEQNHWWWDDTRSAWLEYSIYLPKSFLEKGGENRSYPLILAVTHSGTSPDGTCAQTLTEQCIASIWSLPEVQDEHECVVITPRYERTTMNDYWEHTSDVENTYRLVESLLSNTWNYGNPNLPDRSDKVLKIDPRRVYCTGWSMGAMTSLWLMAKHPQTFAAGLIIAGQQRPSDVVTLANQKLLIITGSEDNKATPWNEKCLPIWKQAGAKITRPDHNLDPALIFPVDRQDALTKQINGYLAEGGNITFLTFQGVDHMGSARKFFHIAAARHWLLDQGRA</sequence>
<evidence type="ECO:0000256" key="8">
    <source>
        <dbReference type="SAM" id="SignalP"/>
    </source>
</evidence>
<dbReference type="GO" id="GO:0050348">
    <property type="term" value="F:trehalose O-mycolyltransferase activity"/>
    <property type="evidence" value="ECO:0007669"/>
    <property type="project" value="UniProtKB-EC"/>
</dbReference>
<dbReference type="InterPro" id="IPR041172">
    <property type="entry name" value="EstA_Ig-like_N"/>
</dbReference>
<dbReference type="GeneID" id="56906583"/>
<keyword evidence="5 8" id="KW-0732">Signal</keyword>
<evidence type="ECO:0000259" key="9">
    <source>
        <dbReference type="Pfam" id="PF18435"/>
    </source>
</evidence>
<dbReference type="PROSITE" id="PS51318">
    <property type="entry name" value="TAT"/>
    <property type="match status" value="1"/>
</dbReference>
<comment type="catalytic activity">
    <reaction evidence="1">
        <text>2 alpha,alpha'-trehalose 6-mycolate = alpha,alpha'-trehalose 6,6'-bismycolate + alpha,alpha-trehalose</text>
        <dbReference type="Rhea" id="RHEA:23472"/>
        <dbReference type="ChEBI" id="CHEBI:16551"/>
        <dbReference type="ChEBI" id="CHEBI:18195"/>
        <dbReference type="ChEBI" id="CHEBI:18234"/>
        <dbReference type="EC" id="2.3.1.122"/>
    </reaction>
</comment>
<dbReference type="AlphaFoldDB" id="A0A067Z853"/>
<dbReference type="InterPro" id="IPR050955">
    <property type="entry name" value="Plant_Biomass_Hydrol_Est"/>
</dbReference>
<evidence type="ECO:0000256" key="5">
    <source>
        <dbReference type="ARBA" id="ARBA00022729"/>
    </source>
</evidence>
<dbReference type="EMBL" id="CP004373">
    <property type="protein sequence ID" value="AHK72230.1"/>
    <property type="molecule type" value="Genomic_DNA"/>
</dbReference>
<dbReference type="InterPro" id="IPR006311">
    <property type="entry name" value="TAT_signal"/>
</dbReference>
<dbReference type="KEGG" id="goy:GLS_c23600"/>
<evidence type="ECO:0000313" key="11">
    <source>
        <dbReference type="Proteomes" id="UP000031656"/>
    </source>
</evidence>
<dbReference type="PANTHER" id="PTHR43037:SF1">
    <property type="entry name" value="BLL1128 PROTEIN"/>
    <property type="match status" value="1"/>
</dbReference>
<dbReference type="RefSeq" id="WP_193363823.1">
    <property type="nucleotide sequence ID" value="NZ_CP004373.1"/>
</dbReference>
<organism evidence="10 11">
    <name type="scientific">Gluconobacter oxydans DSM 3504</name>
    <dbReference type="NCBI Taxonomy" id="1288313"/>
    <lineage>
        <taxon>Bacteria</taxon>
        <taxon>Pseudomonadati</taxon>
        <taxon>Pseudomonadota</taxon>
        <taxon>Alphaproteobacteria</taxon>
        <taxon>Acetobacterales</taxon>
        <taxon>Acetobacteraceae</taxon>
        <taxon>Gluconobacter</taxon>
    </lineage>
</organism>